<evidence type="ECO:0000256" key="1">
    <source>
        <dbReference type="SAM" id="Phobius"/>
    </source>
</evidence>
<dbReference type="VEuPathDB" id="FungiDB:H310_04742"/>
<reference evidence="2" key="1">
    <citation type="submission" date="2013-12" db="EMBL/GenBank/DDBJ databases">
        <title>The Genome Sequence of Aphanomyces invadans NJM9701.</title>
        <authorList>
            <consortium name="The Broad Institute Genomics Platform"/>
            <person name="Russ C."/>
            <person name="Tyler B."/>
            <person name="van West P."/>
            <person name="Dieguez-Uribeondo J."/>
            <person name="Young S.K."/>
            <person name="Zeng Q."/>
            <person name="Gargeya S."/>
            <person name="Fitzgerald M."/>
            <person name="Abouelleil A."/>
            <person name="Alvarado L."/>
            <person name="Chapman S.B."/>
            <person name="Gainer-Dewar J."/>
            <person name="Goldberg J."/>
            <person name="Griggs A."/>
            <person name="Gujja S."/>
            <person name="Hansen M."/>
            <person name="Howarth C."/>
            <person name="Imamovic A."/>
            <person name="Ireland A."/>
            <person name="Larimer J."/>
            <person name="McCowan C."/>
            <person name="Murphy C."/>
            <person name="Pearson M."/>
            <person name="Poon T.W."/>
            <person name="Priest M."/>
            <person name="Roberts A."/>
            <person name="Saif S."/>
            <person name="Shea T."/>
            <person name="Sykes S."/>
            <person name="Wortman J."/>
            <person name="Nusbaum C."/>
            <person name="Birren B."/>
        </authorList>
    </citation>
    <scope>NUCLEOTIDE SEQUENCE [LARGE SCALE GENOMIC DNA]</scope>
    <source>
        <strain evidence="2">NJM9701</strain>
    </source>
</reference>
<keyword evidence="1" id="KW-0812">Transmembrane</keyword>
<dbReference type="InterPro" id="IPR036470">
    <property type="entry name" value="Elicitin_sf"/>
</dbReference>
<accession>A0A024UFT1</accession>
<dbReference type="OrthoDB" id="78371at2759"/>
<gene>
    <name evidence="2" type="ORF">H310_04742</name>
</gene>
<dbReference type="Gene3D" id="1.10.239.10">
    <property type="entry name" value="Elicitin domain"/>
    <property type="match status" value="1"/>
</dbReference>
<dbReference type="GO" id="GO:0005576">
    <property type="term" value="C:extracellular region"/>
    <property type="evidence" value="ECO:0007669"/>
    <property type="project" value="InterPro"/>
</dbReference>
<dbReference type="AlphaFoldDB" id="A0A024UFT1"/>
<feature type="transmembrane region" description="Helical" evidence="1">
    <location>
        <begin position="193"/>
        <end position="212"/>
    </location>
</feature>
<dbReference type="GeneID" id="20081792"/>
<name>A0A024UFT1_9STRA</name>
<dbReference type="EMBL" id="KI913958">
    <property type="protein sequence ID" value="ETW04468.1"/>
    <property type="molecule type" value="Genomic_DNA"/>
</dbReference>
<feature type="transmembrane region" description="Helical" evidence="1">
    <location>
        <begin position="31"/>
        <end position="52"/>
    </location>
</feature>
<feature type="transmembrane region" description="Helical" evidence="1">
    <location>
        <begin position="7"/>
        <end position="25"/>
    </location>
</feature>
<protein>
    <submittedName>
        <fullName evidence="2">Uncharacterized protein</fullName>
    </submittedName>
</protein>
<keyword evidence="1" id="KW-1133">Transmembrane helix</keyword>
<organism evidence="2">
    <name type="scientific">Aphanomyces invadans</name>
    <dbReference type="NCBI Taxonomy" id="157072"/>
    <lineage>
        <taxon>Eukaryota</taxon>
        <taxon>Sar</taxon>
        <taxon>Stramenopiles</taxon>
        <taxon>Oomycota</taxon>
        <taxon>Saprolegniomycetes</taxon>
        <taxon>Saprolegniales</taxon>
        <taxon>Verrucalvaceae</taxon>
        <taxon>Aphanomyces</taxon>
    </lineage>
</organism>
<evidence type="ECO:0000313" key="2">
    <source>
        <dbReference type="EMBL" id="ETW04468.1"/>
    </source>
</evidence>
<dbReference type="RefSeq" id="XP_008867424.1">
    <property type="nucleotide sequence ID" value="XM_008869202.1"/>
</dbReference>
<proteinExistence type="predicted"/>
<keyword evidence="1" id="KW-0472">Membrane</keyword>
<sequence>MTLWWCKYCFTAVIAVLAGFLELVQHNTMQVSIVLVTIVAAVSTPVVVAVGCTQGQKVQMLDAITKHPSWPACQQATLPFDFYLALTQEGPSPTTNDLTKFKANTACNAVYASFQDSMKQANCDEVADLVGIPVDQLVPPTAATTSAAAPLTTQANSLVPPAGAATVKPTLPASPTTTGKSAEAMAGRVQPSLAAASATMAISAMTLAVVALL</sequence>